<evidence type="ECO:0000256" key="1">
    <source>
        <dbReference type="SAM" id="Phobius"/>
    </source>
</evidence>
<name>A0A126Q0V0_ALTMA</name>
<keyword evidence="1" id="KW-0472">Membrane</keyword>
<keyword evidence="1" id="KW-0812">Transmembrane</keyword>
<reference evidence="2 3" key="1">
    <citation type="submission" date="2015-12" db="EMBL/GenBank/DDBJ databases">
        <authorList>
            <person name="Shamseldin A."/>
            <person name="Moawad H."/>
            <person name="Abd El-Rahim W.M."/>
            <person name="Sadowsky M.J."/>
        </authorList>
    </citation>
    <scope>NUCLEOTIDE SEQUENCE [LARGE SCALE GENOMIC DNA]</scope>
    <source>
        <strain evidence="2 3">D7</strain>
    </source>
</reference>
<dbReference type="AlphaFoldDB" id="A0A126Q0V0"/>
<gene>
    <name evidence="2" type="ORF">AVL55_12370</name>
</gene>
<sequence length="203" mass="23372">MEFDKEKYKVWKLPHPMLLHWIINPGLAFNELILGQRIPKVTLIDKTSDAPLMERQYVPCPECNALNDGRLWSKSNTFGHWFGYVCPECHGRISCLWNITSLILLVLTFPIWIWLKIFGERKWIEKEKSRFAEVVSSELPEAKKTNWLKMGITYGVLMFCIMVLPKSFQNQLTPSAIAIQAAIWLGGGLVFGLAMKLFLGSRK</sequence>
<keyword evidence="1" id="KW-1133">Transmembrane helix</keyword>
<protein>
    <submittedName>
        <fullName evidence="2">Uncharacterized protein</fullName>
    </submittedName>
</protein>
<feature type="transmembrane region" description="Helical" evidence="1">
    <location>
        <begin position="177"/>
        <end position="199"/>
    </location>
</feature>
<accession>A0A126Q0V0</accession>
<evidence type="ECO:0000313" key="3">
    <source>
        <dbReference type="Proteomes" id="UP000063991"/>
    </source>
</evidence>
<organism evidence="2 3">
    <name type="scientific">Alteromonas macleodii</name>
    <name type="common">Pseudoalteromonas macleodii</name>
    <dbReference type="NCBI Taxonomy" id="28108"/>
    <lineage>
        <taxon>Bacteria</taxon>
        <taxon>Pseudomonadati</taxon>
        <taxon>Pseudomonadota</taxon>
        <taxon>Gammaproteobacteria</taxon>
        <taxon>Alteromonadales</taxon>
        <taxon>Alteromonadaceae</taxon>
        <taxon>Alteromonas/Salinimonas group</taxon>
        <taxon>Alteromonas</taxon>
    </lineage>
</organism>
<dbReference type="RefSeq" id="WP_061095341.1">
    <property type="nucleotide sequence ID" value="NZ_CP014323.1"/>
</dbReference>
<proteinExistence type="predicted"/>
<evidence type="ECO:0000313" key="2">
    <source>
        <dbReference type="EMBL" id="AMJ98893.1"/>
    </source>
</evidence>
<dbReference type="OrthoDB" id="1116391at2"/>
<dbReference type="EMBL" id="CP014323">
    <property type="protein sequence ID" value="AMJ98893.1"/>
    <property type="molecule type" value="Genomic_DNA"/>
</dbReference>
<feature type="transmembrane region" description="Helical" evidence="1">
    <location>
        <begin position="96"/>
        <end position="115"/>
    </location>
</feature>
<dbReference type="Proteomes" id="UP000063991">
    <property type="component" value="Chromosome"/>
</dbReference>